<keyword evidence="1" id="KW-0175">Coiled coil</keyword>
<dbReference type="Proteomes" id="UP000031970">
    <property type="component" value="Unassembled WGS sequence"/>
</dbReference>
<dbReference type="RefSeq" id="WP_041053032.1">
    <property type="nucleotide sequence ID" value="NZ_JSXS01000013.1"/>
</dbReference>
<sequence>MQESKSNEQQLSNDDQKTLELVKEKAYVYQQKWVQAEDLLLDFQYMNHQKDEKIKELEEHIEKLEKNLNNLKGPVKPNHKKK</sequence>
<reference evidence="2 3" key="1">
    <citation type="submission" date="2014-11" db="EMBL/GenBank/DDBJ databases">
        <title>Draft Genome Sequences of Nine Bacillus subtilis Strains that Form Spores with High Heat-Resistance.</title>
        <authorList>
            <person name="Krawcyk A.O."/>
            <person name="Berendsen E.M."/>
            <person name="de Jong A."/>
            <person name="Holsappel S."/>
            <person name="Eijlander R.T."/>
            <person name="Wells-Bennik M."/>
            <person name="Kuipers O.P."/>
        </authorList>
    </citation>
    <scope>NUCLEOTIDE SEQUENCE [LARGE SCALE GENOMIC DNA]</scope>
    <source>
        <strain evidence="2 3">B4067</strain>
    </source>
</reference>
<feature type="coiled-coil region" evidence="1">
    <location>
        <begin position="47"/>
        <end position="74"/>
    </location>
</feature>
<dbReference type="EMBL" id="JSXS01000013">
    <property type="protein sequence ID" value="KIL33473.1"/>
    <property type="molecule type" value="Genomic_DNA"/>
</dbReference>
<proteinExistence type="predicted"/>
<organism evidence="2 3">
    <name type="scientific">Bacillus subtilis subsp. subtilis</name>
    <dbReference type="NCBI Taxonomy" id="135461"/>
    <lineage>
        <taxon>Bacteria</taxon>
        <taxon>Bacillati</taxon>
        <taxon>Bacillota</taxon>
        <taxon>Bacilli</taxon>
        <taxon>Bacillales</taxon>
        <taxon>Bacillaceae</taxon>
        <taxon>Bacillus</taxon>
    </lineage>
</organism>
<name>A0ABD3ZYW6_BACIU</name>
<comment type="caution">
    <text evidence="2">The sequence shown here is derived from an EMBL/GenBank/DDBJ whole genome shotgun (WGS) entry which is preliminary data.</text>
</comment>
<evidence type="ECO:0000313" key="2">
    <source>
        <dbReference type="EMBL" id="KIL33473.1"/>
    </source>
</evidence>
<accession>A0ABD3ZYW6</accession>
<dbReference type="AlphaFoldDB" id="A0ABD3ZYW6"/>
<gene>
    <name evidence="2" type="ORF">B4067_4692</name>
</gene>
<protein>
    <submittedName>
        <fullName evidence="2">Uncharacterized protein</fullName>
    </submittedName>
</protein>
<evidence type="ECO:0000313" key="3">
    <source>
        <dbReference type="Proteomes" id="UP000031970"/>
    </source>
</evidence>
<evidence type="ECO:0000256" key="1">
    <source>
        <dbReference type="SAM" id="Coils"/>
    </source>
</evidence>